<dbReference type="Gene3D" id="1.25.40.10">
    <property type="entry name" value="Tetratricopeptide repeat domain"/>
    <property type="match status" value="3"/>
</dbReference>
<dbReference type="FunFam" id="1.25.40.10:FF:001093">
    <property type="entry name" value="Pentatricopeptide repeat-containing protein At2g34400"/>
    <property type="match status" value="1"/>
</dbReference>
<feature type="repeat" description="PPR" evidence="2">
    <location>
        <begin position="75"/>
        <end position="109"/>
    </location>
</feature>
<organism evidence="3 4">
    <name type="scientific">Spirodela intermedia</name>
    <name type="common">Intermediate duckweed</name>
    <dbReference type="NCBI Taxonomy" id="51605"/>
    <lineage>
        <taxon>Eukaryota</taxon>
        <taxon>Viridiplantae</taxon>
        <taxon>Streptophyta</taxon>
        <taxon>Embryophyta</taxon>
        <taxon>Tracheophyta</taxon>
        <taxon>Spermatophyta</taxon>
        <taxon>Magnoliopsida</taxon>
        <taxon>Liliopsida</taxon>
        <taxon>Araceae</taxon>
        <taxon>Lemnoideae</taxon>
        <taxon>Spirodela</taxon>
    </lineage>
</organism>
<dbReference type="FunFam" id="1.25.40.10:FF:000343">
    <property type="entry name" value="Pentatricopeptide repeat-containing protein At3g58590"/>
    <property type="match status" value="1"/>
</dbReference>
<sequence>MNSLRIKPTKFILCRVLSSCLKAPDIFLGLQVHAHVIQAGYEANVYLGSKLVDLYSKSGETGDAWRAFNGLGEHDLVSWTSIISGFAQNGRGWEALLLLKEMFKADVRPSSHTFASIISACKRLEEAYEEGQSLHAQVIKSGFEPNSFVISSLIDFYSKHGEIEQALSLFDLSSEKDTILYNSIISGFSQNMLKEEALKLFLEMQEKEMKPTGFTLASLLNTSGGLALLHLGKLIHSLLIKLGWDMNMAVSGSLVDMYSKCGIIDEARRAFDCAPERNSIMWTSMITGYAQNGRGLDSLQLFEKLVEEGGEPDHICFTAILTACNHGGFLDKGIHYFELMTSEYGLVPELDQYACMVDLYGRTGRLREAKELMETITLEPNAVLWSSFLSSCRTYGEMKLGKEAAMKLYELEPKSSAPYITLASAFAVVGMWDEVAEVRGMWKQKGVKKSAGWSWLEVGNMVHLFLVGDKSHTESREIYSTLNLMTLQMKEGFWHLDEHLL</sequence>
<dbReference type="NCBIfam" id="TIGR00756">
    <property type="entry name" value="PPR"/>
    <property type="match status" value="3"/>
</dbReference>
<evidence type="ECO:0000313" key="4">
    <source>
        <dbReference type="Proteomes" id="UP000663760"/>
    </source>
</evidence>
<dbReference type="Pfam" id="PF13041">
    <property type="entry name" value="PPR_2"/>
    <property type="match status" value="3"/>
</dbReference>
<feature type="repeat" description="PPR" evidence="2">
    <location>
        <begin position="278"/>
        <end position="312"/>
    </location>
</feature>
<evidence type="ECO:0000313" key="3">
    <source>
        <dbReference type="EMBL" id="CAA7396760.1"/>
    </source>
</evidence>
<evidence type="ECO:0000256" key="2">
    <source>
        <dbReference type="PROSITE-ProRule" id="PRU00708"/>
    </source>
</evidence>
<dbReference type="InterPro" id="IPR002885">
    <property type="entry name" value="PPR_rpt"/>
</dbReference>
<keyword evidence="1" id="KW-0677">Repeat</keyword>
<dbReference type="InterPro" id="IPR046848">
    <property type="entry name" value="E_motif"/>
</dbReference>
<name>A0A7I8KGC8_SPIIN</name>
<keyword evidence="4" id="KW-1185">Reference proteome</keyword>
<dbReference type="EMBL" id="LR746268">
    <property type="protein sequence ID" value="CAA7396760.1"/>
    <property type="molecule type" value="Genomic_DNA"/>
</dbReference>
<dbReference type="PROSITE" id="PS51375">
    <property type="entry name" value="PPR"/>
    <property type="match status" value="4"/>
</dbReference>
<accession>A0A7I8KGC8</accession>
<dbReference type="GO" id="GO:0003723">
    <property type="term" value="F:RNA binding"/>
    <property type="evidence" value="ECO:0007669"/>
    <property type="project" value="InterPro"/>
</dbReference>
<proteinExistence type="predicted"/>
<dbReference type="InterPro" id="IPR046960">
    <property type="entry name" value="PPR_At4g14850-like_plant"/>
</dbReference>
<feature type="repeat" description="PPR" evidence="2">
    <location>
        <begin position="177"/>
        <end position="211"/>
    </location>
</feature>
<feature type="repeat" description="PPR" evidence="2">
    <location>
        <begin position="110"/>
        <end position="145"/>
    </location>
</feature>
<protein>
    <submittedName>
        <fullName evidence="3">Uncharacterized protein</fullName>
    </submittedName>
</protein>
<dbReference type="PANTHER" id="PTHR24015:SF1753">
    <property type="entry name" value="PPR CONTAINING PLANT-LIKE PROTEIN"/>
    <property type="match status" value="1"/>
</dbReference>
<dbReference type="OrthoDB" id="185373at2759"/>
<reference evidence="3" key="1">
    <citation type="submission" date="2020-02" db="EMBL/GenBank/DDBJ databases">
        <authorList>
            <person name="Scholz U."/>
            <person name="Mascher M."/>
            <person name="Fiebig A."/>
        </authorList>
    </citation>
    <scope>NUCLEOTIDE SEQUENCE</scope>
</reference>
<dbReference type="SUPFAM" id="SSF48452">
    <property type="entry name" value="TPR-like"/>
    <property type="match status" value="1"/>
</dbReference>
<dbReference type="AlphaFoldDB" id="A0A7I8KGC8"/>
<gene>
    <name evidence="3" type="ORF">SI8410_05007423</name>
</gene>
<dbReference type="Proteomes" id="UP000663760">
    <property type="component" value="Chromosome 5"/>
</dbReference>
<dbReference type="Pfam" id="PF20431">
    <property type="entry name" value="E_motif"/>
    <property type="match status" value="1"/>
</dbReference>
<dbReference type="Pfam" id="PF01535">
    <property type="entry name" value="PPR"/>
    <property type="match status" value="2"/>
</dbReference>
<dbReference type="FunFam" id="1.25.40.10:FF:000073">
    <property type="entry name" value="Pentatricopeptide repeat-containing protein chloroplastic"/>
    <property type="match status" value="1"/>
</dbReference>
<dbReference type="PANTHER" id="PTHR24015">
    <property type="entry name" value="OS07G0578800 PROTEIN-RELATED"/>
    <property type="match status" value="1"/>
</dbReference>
<dbReference type="GO" id="GO:0009451">
    <property type="term" value="P:RNA modification"/>
    <property type="evidence" value="ECO:0007669"/>
    <property type="project" value="InterPro"/>
</dbReference>
<dbReference type="InterPro" id="IPR011990">
    <property type="entry name" value="TPR-like_helical_dom_sf"/>
</dbReference>
<evidence type="ECO:0000256" key="1">
    <source>
        <dbReference type="ARBA" id="ARBA00022737"/>
    </source>
</evidence>